<dbReference type="RefSeq" id="WP_379822100.1">
    <property type="nucleotide sequence ID" value="NZ_JBHUMD010000028.1"/>
</dbReference>
<proteinExistence type="predicted"/>
<organism evidence="2 3">
    <name type="scientific">Flavobacterium suzhouense</name>
    <dbReference type="NCBI Taxonomy" id="1529638"/>
    <lineage>
        <taxon>Bacteria</taxon>
        <taxon>Pseudomonadati</taxon>
        <taxon>Bacteroidota</taxon>
        <taxon>Flavobacteriia</taxon>
        <taxon>Flavobacteriales</taxon>
        <taxon>Flavobacteriaceae</taxon>
        <taxon>Flavobacterium</taxon>
    </lineage>
</organism>
<gene>
    <name evidence="2" type="ORF">ACFSR3_14935</name>
</gene>
<dbReference type="Proteomes" id="UP001597480">
    <property type="component" value="Unassembled WGS sequence"/>
</dbReference>
<comment type="caution">
    <text evidence="2">The sequence shown here is derived from an EMBL/GenBank/DDBJ whole genome shotgun (WGS) entry which is preliminary data.</text>
</comment>
<evidence type="ECO:0000256" key="1">
    <source>
        <dbReference type="SAM" id="SignalP"/>
    </source>
</evidence>
<reference evidence="3" key="1">
    <citation type="journal article" date="2019" name="Int. J. Syst. Evol. Microbiol.">
        <title>The Global Catalogue of Microorganisms (GCM) 10K type strain sequencing project: providing services to taxonomists for standard genome sequencing and annotation.</title>
        <authorList>
            <consortium name="The Broad Institute Genomics Platform"/>
            <consortium name="The Broad Institute Genome Sequencing Center for Infectious Disease"/>
            <person name="Wu L."/>
            <person name="Ma J."/>
        </authorList>
    </citation>
    <scope>NUCLEOTIDE SEQUENCE [LARGE SCALE GENOMIC DNA]</scope>
    <source>
        <strain evidence="3">KCTC 42107</strain>
    </source>
</reference>
<evidence type="ECO:0000313" key="3">
    <source>
        <dbReference type="Proteomes" id="UP001597480"/>
    </source>
</evidence>
<keyword evidence="3" id="KW-1185">Reference proteome</keyword>
<dbReference type="EMBL" id="JBHUMD010000028">
    <property type="protein sequence ID" value="MFD2603356.1"/>
    <property type="molecule type" value="Genomic_DNA"/>
</dbReference>
<keyword evidence="1" id="KW-0732">Signal</keyword>
<feature type="chain" id="PRO_5046952180" description="DUF5723 domain-containing protein" evidence="1">
    <location>
        <begin position="26"/>
        <end position="478"/>
    </location>
</feature>
<evidence type="ECO:0008006" key="4">
    <source>
        <dbReference type="Google" id="ProtNLM"/>
    </source>
</evidence>
<evidence type="ECO:0000313" key="2">
    <source>
        <dbReference type="EMBL" id="MFD2603356.1"/>
    </source>
</evidence>
<accession>A0ABW5NXA1</accession>
<feature type="signal peptide" evidence="1">
    <location>
        <begin position="1"/>
        <end position="25"/>
    </location>
</feature>
<protein>
    <recommendedName>
        <fullName evidence="4">DUF5723 domain-containing protein</fullName>
    </recommendedName>
</protein>
<sequence>MFKNKILEKMMWRFVLLVFPLSLMAQDPVIFSNDKYSGISGVGFSPTQPFFNPNLWDVNVVAEDIFVQNNYTYISNLSIVGIPRADIKSVNLFDNVMGVTGLHIQDYYNKAKGGYHFSSDLLGPSFSFTTDIQQKKYVFGLFTRVRTQGSALDIDNYSRINNTNTDAVYLYDFHPFKTNFMNWGEVGINVSTQIFEKKEFRLVLGGSLKYEIGYDAMKINSKNTANIVRTVDSNFATDGVLTNYNIDASYATAYDSEKKKYDFKPNGRGLGADVGLTFIKWNYRMEDYDYKISFNVLDIGYINFKGQNHHFRGRPFDFNSLSGRNINSPEELMHILSEEVYGDPDASLVGSDFSIGLPTSMHVNMSKRIRDDHYLNFDLVQRAPVFKNSLRRANIANVSYSVQKKILGYGASVSMYEFRDLQLGTYLRLGPLIIGSENFLPLFFKQKKLHSADFYFAIKIYPFIERNRDKPHRSNCKC</sequence>
<name>A0ABW5NXA1_9FLAO</name>